<dbReference type="GO" id="GO:0016226">
    <property type="term" value="P:iron-sulfur cluster assembly"/>
    <property type="evidence" value="ECO:0007669"/>
    <property type="project" value="UniProtKB-UniRule"/>
</dbReference>
<dbReference type="GO" id="GO:0097361">
    <property type="term" value="C:cytosolic [4Fe-4S] assembly targeting complex"/>
    <property type="evidence" value="ECO:0007669"/>
    <property type="project" value="UniProtKB-UniRule"/>
</dbReference>
<comment type="function">
    <text evidence="1">Key component of the cytosolic iron-sulfur protein assembly (CIA) complex, a multiprotein complex that mediates the incorporation of iron-sulfur cluster into apoproteins specifically involved in DNA metabolism and genomic integrity. In the CIA complex, MMS19 acts as an adapter between early-acting CIA components and a subset of cellular target iron-sulfur proteins.</text>
</comment>
<dbReference type="Pfam" id="PF14500">
    <property type="entry name" value="MMS19_N"/>
    <property type="match status" value="1"/>
</dbReference>
<dbReference type="InterPro" id="IPR029240">
    <property type="entry name" value="MMS19_N"/>
</dbReference>
<keyword evidence="1" id="KW-0539">Nucleus</keyword>
<proteinExistence type="inferred from homology"/>
<dbReference type="GO" id="GO:0005634">
    <property type="term" value="C:nucleus"/>
    <property type="evidence" value="ECO:0007669"/>
    <property type="project" value="UniProtKB-SubCell"/>
</dbReference>
<evidence type="ECO:0000256" key="1">
    <source>
        <dbReference type="RuleBase" id="RU367072"/>
    </source>
</evidence>
<evidence type="ECO:0000259" key="2">
    <source>
        <dbReference type="Pfam" id="PF14500"/>
    </source>
</evidence>
<comment type="similarity">
    <text evidence="1">Belongs to the MET18/MMS19 family.</text>
</comment>
<dbReference type="SUPFAM" id="SSF48371">
    <property type="entry name" value="ARM repeat"/>
    <property type="match status" value="1"/>
</dbReference>
<keyword evidence="1" id="KW-0227">DNA damage</keyword>
<dbReference type="InterPro" id="IPR016024">
    <property type="entry name" value="ARM-type_fold"/>
</dbReference>
<comment type="subcellular location">
    <subcellularLocation>
        <location evidence="1">Nucleus</location>
    </subcellularLocation>
</comment>
<organism evidence="3">
    <name type="scientific">Pseudo-nitzschia australis</name>
    <dbReference type="NCBI Taxonomy" id="44445"/>
    <lineage>
        <taxon>Eukaryota</taxon>
        <taxon>Sar</taxon>
        <taxon>Stramenopiles</taxon>
        <taxon>Ochrophyta</taxon>
        <taxon>Bacillariophyta</taxon>
        <taxon>Bacillariophyceae</taxon>
        <taxon>Bacillariophycidae</taxon>
        <taxon>Bacillariales</taxon>
        <taxon>Bacillariaceae</taxon>
        <taxon>Pseudo-nitzschia</taxon>
    </lineage>
</organism>
<protein>
    <recommendedName>
        <fullName evidence="1">MMS19 nucleotide excision repair protein</fullName>
    </recommendedName>
</protein>
<dbReference type="GO" id="GO:0051604">
    <property type="term" value="P:protein maturation"/>
    <property type="evidence" value="ECO:0007669"/>
    <property type="project" value="UniProtKB-UniRule"/>
</dbReference>
<dbReference type="PANTHER" id="PTHR12891:SF0">
    <property type="entry name" value="MMS19 NUCLEOTIDE EXCISION REPAIR PROTEIN HOMOLOG"/>
    <property type="match status" value="1"/>
</dbReference>
<dbReference type="PANTHER" id="PTHR12891">
    <property type="entry name" value="DNA REPAIR/TRANSCRIPTION PROTEIN MET18/MMS19"/>
    <property type="match status" value="1"/>
</dbReference>
<accession>A0A7S4AA75</accession>
<gene>
    <name evidence="3" type="ORF">PAUS00366_LOCUS1611</name>
</gene>
<dbReference type="EMBL" id="HBIX01002181">
    <property type="protein sequence ID" value="CAE0708891.1"/>
    <property type="molecule type" value="Transcribed_RNA"/>
</dbReference>
<dbReference type="GO" id="GO:0006281">
    <property type="term" value="P:DNA repair"/>
    <property type="evidence" value="ECO:0007669"/>
    <property type="project" value="UniProtKB-UniRule"/>
</dbReference>
<sequence>MSAEGQEQQRNDGSFQKLKTDVLSIDNDAHIGDVAEKTNSSLQQESKKYFQSMVLNHEEALAKLIKDLGPAFTSTNLPTRLRGLYVLLGAIEGCRDKNVSNSCVALLGDFLTLHGGPIADDEYEEDYDSMIRDISIQSLSALVETPTTTKAENGNEFLQAMERRVNFAKKGVERRCAAPDDMTVDDEMDTENDDLYYKKDIRGGLSSLPRSKRSLCFALLNRAVLGTSKATKSVSPIIRQQMHQQQPALVSSIQSHFVQFADFTARCIHGESDPRCLLQLLELLHNTQTTFCDWFLSEITSNPSCVFPNEDFFDAVAPYYPIQFTPPPNNVHGITREGLHSALISVLSFTKMDEAARQYRKPTMLGCSLNLFLEQLLPGQAEEENPSTLEKLESLECISNLLFPTQKKKDHKQSDAMESECVNISFDKARNLSTALITTHHEASAGVSREGGDLSDQNRVLAEACRNLASRVARELEKHNKNGKSGLWECFVSEPLDKEIKKLKLTPAYAKTSIAYEASLATSGGPRTLRACLAKGLGPLLGFLHEHVENSDDNTLAAIHGIAAFVSSSQVALSKSMNEGVELTPHPLQAFAKETCNLLLTIVESKMASNSLSLKTAAASCLECLFLSSLEKDLESDELLERICKFLKGLLEITLARKTSHGSDEFDEFAEYRLVSSKVLGRIIGVSLSKCDHEDSKGPVSKSVLSIPRVQDCLQKVIFPELQTFAFSEAKCYDGERYDRLALSTACSSSANLASSVVGAHLEALLHALKDSITSHSTQACLEALSYILQSCVGDNAIRAFHENEVVDDILDVLCDDFIKSASTQISDSISQVALSPTNTSKETMKSKIHAVISIERAMLPAYRSLVPRERLKKLLKAISDKVPPLSKADEGVLLVRLPILSAALQGVTSSLLEEVVSEIDSNDGPPVTQLLHDLTEYVLSDEHLSNARNAGALCMHTLLKSGFNRNLVCPTKSLLVDINNKILSSSSSFRATATKNCLNYLSLLGSAAALRGASSSSTADSIASFLMQIACEGCSQLSFSSDPENENFSVSILFEERHVQTALRLISSSAYGAIMMEDGMKPLMKQRLTHNFMKYIKQLPGRVNERIQSTSASETGLLMVVCNVICASDLSKFEQATTHSLATLLVRGFSSDLFQHSSQLWRKLPAEAAKSRTLVVSTLLKFLCTCPTVLNGYVLEMVSGLLRSYAISDPCKDIGCKLITLQALQELSHLDGSKHSILTVRPAVIAILSSAMNQKNGLLRSAAVDVRNVWCLVA</sequence>
<evidence type="ECO:0000313" key="3">
    <source>
        <dbReference type="EMBL" id="CAE0708891.1"/>
    </source>
</evidence>
<keyword evidence="1" id="KW-0234">DNA repair</keyword>
<dbReference type="InterPro" id="IPR039920">
    <property type="entry name" value="MMS19"/>
</dbReference>
<dbReference type="AlphaFoldDB" id="A0A7S4AA75"/>
<feature type="domain" description="MMS19 N-terminal" evidence="2">
    <location>
        <begin position="65"/>
        <end position="350"/>
    </location>
</feature>
<name>A0A7S4AA75_9STRA</name>
<reference evidence="3" key="1">
    <citation type="submission" date="2021-01" db="EMBL/GenBank/DDBJ databases">
        <authorList>
            <person name="Corre E."/>
            <person name="Pelletier E."/>
            <person name="Niang G."/>
            <person name="Scheremetjew M."/>
            <person name="Finn R."/>
            <person name="Kale V."/>
            <person name="Holt S."/>
            <person name="Cochrane G."/>
            <person name="Meng A."/>
            <person name="Brown T."/>
            <person name="Cohen L."/>
        </authorList>
    </citation>
    <scope>NUCLEOTIDE SEQUENCE</scope>
    <source>
        <strain evidence="3">10249 10 AB</strain>
    </source>
</reference>